<feature type="transmembrane region" description="Helical" evidence="1">
    <location>
        <begin position="82"/>
        <end position="100"/>
    </location>
</feature>
<dbReference type="EMBL" id="JXKQ01000002">
    <property type="protein sequence ID" value="OJG46436.1"/>
    <property type="molecule type" value="Genomic_DNA"/>
</dbReference>
<comment type="caution">
    <text evidence="2">The sequence shown here is derived from an EMBL/GenBank/DDBJ whole genome shotgun (WGS) entry which is preliminary data.</text>
</comment>
<dbReference type="AlphaFoldDB" id="A0A1L8TQ47"/>
<organism evidence="2 3">
    <name type="scientific">Enterococcus hermanniensis</name>
    <dbReference type="NCBI Taxonomy" id="249189"/>
    <lineage>
        <taxon>Bacteria</taxon>
        <taxon>Bacillati</taxon>
        <taxon>Bacillota</taxon>
        <taxon>Bacilli</taxon>
        <taxon>Lactobacillales</taxon>
        <taxon>Enterococcaceae</taxon>
        <taxon>Enterococcus</taxon>
    </lineage>
</organism>
<keyword evidence="1" id="KW-1133">Transmembrane helix</keyword>
<evidence type="ECO:0000256" key="1">
    <source>
        <dbReference type="SAM" id="Phobius"/>
    </source>
</evidence>
<name>A0A1L8TQ47_9ENTE</name>
<dbReference type="OrthoDB" id="2185119at2"/>
<dbReference type="STRING" id="249189.RV04_GL000864"/>
<gene>
    <name evidence="2" type="ORF">RV04_GL000864</name>
</gene>
<accession>A0A1L8TQ47</accession>
<keyword evidence="3" id="KW-1185">Reference proteome</keyword>
<reference evidence="2 3" key="1">
    <citation type="submission" date="2014-12" db="EMBL/GenBank/DDBJ databases">
        <title>Draft genome sequences of 29 type strains of Enterococci.</title>
        <authorList>
            <person name="Zhong Z."/>
            <person name="Sun Z."/>
            <person name="Liu W."/>
            <person name="Zhang W."/>
            <person name="Zhang H."/>
        </authorList>
    </citation>
    <scope>NUCLEOTIDE SEQUENCE [LARGE SCALE GENOMIC DNA]</scope>
    <source>
        <strain evidence="2 3">DSM 17122</strain>
    </source>
</reference>
<keyword evidence="1" id="KW-0472">Membrane</keyword>
<keyword evidence="1" id="KW-0812">Transmembrane</keyword>
<evidence type="ECO:0000313" key="2">
    <source>
        <dbReference type="EMBL" id="OJG46436.1"/>
    </source>
</evidence>
<evidence type="ECO:0000313" key="3">
    <source>
        <dbReference type="Proteomes" id="UP000182077"/>
    </source>
</evidence>
<feature type="transmembrane region" description="Helical" evidence="1">
    <location>
        <begin position="112"/>
        <end position="129"/>
    </location>
</feature>
<dbReference type="RefSeq" id="WP_071856897.1">
    <property type="nucleotide sequence ID" value="NZ_JBHSHK010000005.1"/>
</dbReference>
<protein>
    <submittedName>
        <fullName evidence="2">Uncharacterized protein</fullName>
    </submittedName>
</protein>
<proteinExistence type="predicted"/>
<dbReference type="Proteomes" id="UP000182077">
    <property type="component" value="Unassembled WGS sequence"/>
</dbReference>
<sequence length="210" mass="25134">MNHIKFQLFHDFRIVEGVQMIKKRNIEKYYIKDQHFLKEEARKTADKTFPEFNEARDIYLKLFNETKPSFADRNDREKILKVYQVFSAIALFCYTIWLFNNGYLQGSSVTNNFLLIAVVINVGISSYFNEKVTERIHNQKIHELFKNDQPSLVKLARVEEIKRNIFRAEHRGLSLVEERREKEATTANNKKNFRLQFQELAKKKHDKNKE</sequence>